<evidence type="ECO:0000256" key="1">
    <source>
        <dbReference type="SAM" id="Coils"/>
    </source>
</evidence>
<proteinExistence type="predicted"/>
<evidence type="ECO:0000256" key="2">
    <source>
        <dbReference type="SAM" id="Phobius"/>
    </source>
</evidence>
<dbReference type="Proteomes" id="UP000230088">
    <property type="component" value="Unassembled WGS sequence"/>
</dbReference>
<accession>A0A2H0YN15</accession>
<comment type="caution">
    <text evidence="4">The sequence shown here is derived from an EMBL/GenBank/DDBJ whole genome shotgun (WGS) entry which is preliminary data.</text>
</comment>
<dbReference type="InterPro" id="IPR025645">
    <property type="entry name" value="DUF4349"/>
</dbReference>
<gene>
    <name evidence="4" type="ORF">COT33_00815</name>
</gene>
<sequence length="244" mass="28043">MVKKILIGSGVFLAVGLILATNVSAFESKSSTLNLLVSDVKETREKIIKFAEEKEGLTMQSAITQRGDASFGSIIVQVPVENFEETLTYFKELGDRITYERTDSQNVREEYCDLEPRLKSLEEEKSELLKLMKREGTISEALGAQKELSRVRGELRKIQEQEQCFEREAEMAMINLNLGVMEKPLPAGWRQRDFLANSLEDLLTFLSLLSYFVLEVIVWAVIWVPLLFLILHLRKRWRKPVKDV</sequence>
<keyword evidence="2" id="KW-0472">Membrane</keyword>
<keyword evidence="2" id="KW-0812">Transmembrane</keyword>
<feature type="transmembrane region" description="Helical" evidence="2">
    <location>
        <begin position="208"/>
        <end position="231"/>
    </location>
</feature>
<protein>
    <recommendedName>
        <fullName evidence="3">DUF4349 domain-containing protein</fullName>
    </recommendedName>
</protein>
<dbReference type="Pfam" id="PF14257">
    <property type="entry name" value="DUF4349"/>
    <property type="match status" value="1"/>
</dbReference>
<dbReference type="EMBL" id="PEYD01000013">
    <property type="protein sequence ID" value="PIS39649.1"/>
    <property type="molecule type" value="Genomic_DNA"/>
</dbReference>
<keyword evidence="1" id="KW-0175">Coiled coil</keyword>
<evidence type="ECO:0000313" key="4">
    <source>
        <dbReference type="EMBL" id="PIS39649.1"/>
    </source>
</evidence>
<evidence type="ECO:0000313" key="5">
    <source>
        <dbReference type="Proteomes" id="UP000230088"/>
    </source>
</evidence>
<feature type="coiled-coil region" evidence="1">
    <location>
        <begin position="141"/>
        <end position="168"/>
    </location>
</feature>
<organism evidence="4 5">
    <name type="scientific">Candidatus Nealsonbacteria bacterium CG08_land_8_20_14_0_20_38_20</name>
    <dbReference type="NCBI Taxonomy" id="1974705"/>
    <lineage>
        <taxon>Bacteria</taxon>
        <taxon>Candidatus Nealsoniibacteriota</taxon>
    </lineage>
</organism>
<name>A0A2H0YN15_9BACT</name>
<feature type="domain" description="DUF4349" evidence="3">
    <location>
        <begin position="30"/>
        <end position="229"/>
    </location>
</feature>
<evidence type="ECO:0000259" key="3">
    <source>
        <dbReference type="Pfam" id="PF14257"/>
    </source>
</evidence>
<reference evidence="5" key="1">
    <citation type="submission" date="2017-09" db="EMBL/GenBank/DDBJ databases">
        <title>Depth-based differentiation of microbial function through sediment-hosted aquifers and enrichment of novel symbionts in the deep terrestrial subsurface.</title>
        <authorList>
            <person name="Probst A.J."/>
            <person name="Ladd B."/>
            <person name="Jarett J.K."/>
            <person name="Geller-Mcgrath D.E."/>
            <person name="Sieber C.M.K."/>
            <person name="Emerson J.B."/>
            <person name="Anantharaman K."/>
            <person name="Thomas B.C."/>
            <person name="Malmstrom R."/>
            <person name="Stieglmeier M."/>
            <person name="Klingl A."/>
            <person name="Woyke T."/>
            <person name="Ryan C.M."/>
            <person name="Banfield J.F."/>
        </authorList>
    </citation>
    <scope>NUCLEOTIDE SEQUENCE [LARGE SCALE GENOMIC DNA]</scope>
</reference>
<dbReference type="AlphaFoldDB" id="A0A2H0YN15"/>
<keyword evidence="2" id="KW-1133">Transmembrane helix</keyword>